<name>A0A559K5L1_9BACL</name>
<dbReference type="InterPro" id="IPR036374">
    <property type="entry name" value="OxRdtase_Mopterin-bd_sf"/>
</dbReference>
<dbReference type="Proteomes" id="UP000317036">
    <property type="component" value="Unassembled WGS sequence"/>
</dbReference>
<organism evidence="2 3">
    <name type="scientific">Paenibacillus cremeus</name>
    <dbReference type="NCBI Taxonomy" id="2163881"/>
    <lineage>
        <taxon>Bacteria</taxon>
        <taxon>Bacillati</taxon>
        <taxon>Bacillota</taxon>
        <taxon>Bacilli</taxon>
        <taxon>Bacillales</taxon>
        <taxon>Paenibacillaceae</taxon>
        <taxon>Paenibacillus</taxon>
    </lineage>
</organism>
<dbReference type="Gene3D" id="3.90.420.10">
    <property type="entry name" value="Oxidoreductase, molybdopterin-binding domain"/>
    <property type="match status" value="1"/>
</dbReference>
<sequence>MKIAVYDEIHGSAELEVQELAGLGPMQLRAEERIPGVTGKAFDLMAWYEAWCRIRKGSVLQNPTRLQVEAADEFQASVPWNELGQAMFLYAQENGEPLQKGYPIRLYVPDGSSECLNVKSVVRIRFDYGNSEDLTATYGFKNVVSPDQLKKGKAPNSNT</sequence>
<evidence type="ECO:0000313" key="3">
    <source>
        <dbReference type="Proteomes" id="UP000317036"/>
    </source>
</evidence>
<comment type="caution">
    <text evidence="2">The sequence shown here is derived from an EMBL/GenBank/DDBJ whole genome shotgun (WGS) entry which is preliminary data.</text>
</comment>
<feature type="domain" description="Oxidoreductase molybdopterin-binding" evidence="1">
    <location>
        <begin position="64"/>
        <end position="127"/>
    </location>
</feature>
<gene>
    <name evidence="2" type="ORF">FPZ49_23855</name>
</gene>
<dbReference type="AlphaFoldDB" id="A0A559K5L1"/>
<dbReference type="SUPFAM" id="SSF56524">
    <property type="entry name" value="Oxidoreductase molybdopterin-binding domain"/>
    <property type="match status" value="1"/>
</dbReference>
<accession>A0A559K5L1</accession>
<dbReference type="EMBL" id="VNJI01000037">
    <property type="protein sequence ID" value="TVY07400.1"/>
    <property type="molecule type" value="Genomic_DNA"/>
</dbReference>
<dbReference type="InterPro" id="IPR000572">
    <property type="entry name" value="OxRdtase_Mopterin-bd_dom"/>
</dbReference>
<reference evidence="2 3" key="1">
    <citation type="submission" date="2019-07" db="EMBL/GenBank/DDBJ databases">
        <authorList>
            <person name="Kim J."/>
        </authorList>
    </citation>
    <scope>NUCLEOTIDE SEQUENCE [LARGE SCALE GENOMIC DNA]</scope>
    <source>
        <strain evidence="2 3">JC52</strain>
    </source>
</reference>
<protein>
    <submittedName>
        <fullName evidence="2">Molybdopterin-dependent oxidoreductase</fullName>
    </submittedName>
</protein>
<proteinExistence type="predicted"/>
<evidence type="ECO:0000313" key="2">
    <source>
        <dbReference type="EMBL" id="TVY07400.1"/>
    </source>
</evidence>
<keyword evidence="3" id="KW-1185">Reference proteome</keyword>
<dbReference type="Pfam" id="PF00174">
    <property type="entry name" value="Oxidored_molyb"/>
    <property type="match status" value="1"/>
</dbReference>
<evidence type="ECO:0000259" key="1">
    <source>
        <dbReference type="Pfam" id="PF00174"/>
    </source>
</evidence>
<dbReference type="RefSeq" id="WP_144851738.1">
    <property type="nucleotide sequence ID" value="NZ_VNJI01000037.1"/>
</dbReference>
<dbReference type="OrthoDB" id="2381583at2"/>